<dbReference type="PANTHER" id="PTHR10920:SF13">
    <property type="entry name" value="PRE-RRNA 2'-O-RIBOSE RNA METHYLTRANSFERASE FTSJ3"/>
    <property type="match status" value="1"/>
</dbReference>
<protein>
    <recommendedName>
        <fullName evidence="5">Ribosomal RNA methyltransferase FtsJ domain-containing protein</fullName>
    </recommendedName>
</protein>
<evidence type="ECO:0000313" key="6">
    <source>
        <dbReference type="Ensembl" id="ENSTMTP00000006712.1"/>
    </source>
</evidence>
<dbReference type="AlphaFoldDB" id="A0A674IG27"/>
<dbReference type="GO" id="GO:0008650">
    <property type="term" value="F:rRNA (uridine-2'-O-)-methyltransferase activity"/>
    <property type="evidence" value="ECO:0007669"/>
    <property type="project" value="TreeGrafter"/>
</dbReference>
<dbReference type="GO" id="GO:0016435">
    <property type="term" value="F:rRNA (guanine) methyltransferase activity"/>
    <property type="evidence" value="ECO:0007669"/>
    <property type="project" value="TreeGrafter"/>
</dbReference>
<feature type="domain" description="Ribosomal RNA methyltransferase FtsJ" evidence="5">
    <location>
        <begin position="24"/>
        <end position="58"/>
    </location>
</feature>
<dbReference type="InterPro" id="IPR029063">
    <property type="entry name" value="SAM-dependent_MTases_sf"/>
</dbReference>
<name>A0A674IG27_9SAUR</name>
<dbReference type="GO" id="GO:0000463">
    <property type="term" value="P:maturation of LSU-rRNA from tricistronic rRNA transcript (SSU-rRNA, 5.8S rRNA, LSU-rRNA)"/>
    <property type="evidence" value="ECO:0007669"/>
    <property type="project" value="TreeGrafter"/>
</dbReference>
<dbReference type="Ensembl" id="ENSTMTT00000006271.1">
    <property type="protein sequence ID" value="ENSTMTP00000006073.1"/>
    <property type="gene ID" value="ENSTMTG00000004466.1"/>
</dbReference>
<dbReference type="InterPro" id="IPR002877">
    <property type="entry name" value="RNA_MeTrfase_FtsJ_dom"/>
</dbReference>
<evidence type="ECO:0000313" key="7">
    <source>
        <dbReference type="Proteomes" id="UP000472274"/>
    </source>
</evidence>
<dbReference type="SUPFAM" id="SSF53335">
    <property type="entry name" value="S-adenosyl-L-methionine-dependent methyltransferases"/>
    <property type="match status" value="1"/>
</dbReference>
<dbReference type="PANTHER" id="PTHR10920">
    <property type="entry name" value="RIBOSOMAL RNA METHYLTRANSFERASE"/>
    <property type="match status" value="1"/>
</dbReference>
<dbReference type="InterPro" id="IPR050082">
    <property type="entry name" value="RNA_methyltr_RlmE"/>
</dbReference>
<evidence type="ECO:0000256" key="2">
    <source>
        <dbReference type="ARBA" id="ARBA00022603"/>
    </source>
</evidence>
<organism evidence="6 7">
    <name type="scientific">Terrapene triunguis</name>
    <name type="common">Three-toed box turtle</name>
    <dbReference type="NCBI Taxonomy" id="2587831"/>
    <lineage>
        <taxon>Eukaryota</taxon>
        <taxon>Metazoa</taxon>
        <taxon>Chordata</taxon>
        <taxon>Craniata</taxon>
        <taxon>Vertebrata</taxon>
        <taxon>Euteleostomi</taxon>
        <taxon>Archelosauria</taxon>
        <taxon>Testudinata</taxon>
        <taxon>Testudines</taxon>
        <taxon>Cryptodira</taxon>
        <taxon>Durocryptodira</taxon>
        <taxon>Testudinoidea</taxon>
        <taxon>Emydidae</taxon>
        <taxon>Terrapene</taxon>
    </lineage>
</organism>
<evidence type="ECO:0000256" key="1">
    <source>
        <dbReference type="ARBA" id="ARBA00022552"/>
    </source>
</evidence>
<dbReference type="Pfam" id="PF01728">
    <property type="entry name" value="FtsJ"/>
    <property type="match status" value="1"/>
</dbReference>
<dbReference type="Gene3D" id="3.40.50.150">
    <property type="entry name" value="Vaccinia Virus protein VP39"/>
    <property type="match status" value="1"/>
</dbReference>
<reference evidence="6" key="1">
    <citation type="submission" date="2025-05" db="UniProtKB">
        <authorList>
            <consortium name="Ensembl"/>
        </authorList>
    </citation>
    <scope>IDENTIFICATION</scope>
</reference>
<dbReference type="Ensembl" id="ENSTMTT00000006935.1">
    <property type="protein sequence ID" value="ENSTMTP00000006712.1"/>
    <property type="gene ID" value="ENSTMTG00000004898.1"/>
</dbReference>
<dbReference type="GeneTree" id="ENSGT00550000075004"/>
<dbReference type="GO" id="GO:0005730">
    <property type="term" value="C:nucleolus"/>
    <property type="evidence" value="ECO:0007669"/>
    <property type="project" value="TreeGrafter"/>
</dbReference>
<sequence>MGKKGKVGKSRRDKFYRLAKETGFRSRSSFKLIQLNRKFQFLPKSRALLDLCAAPGGW</sequence>
<keyword evidence="3" id="KW-0808">Transferase</keyword>
<dbReference type="GO" id="GO:0000466">
    <property type="term" value="P:maturation of 5.8S rRNA from tricistronic rRNA transcript (SSU-rRNA, 5.8S rRNA, LSU-rRNA)"/>
    <property type="evidence" value="ECO:0007669"/>
    <property type="project" value="TreeGrafter"/>
</dbReference>
<dbReference type="GO" id="GO:0030687">
    <property type="term" value="C:preribosome, large subunit precursor"/>
    <property type="evidence" value="ECO:0007669"/>
    <property type="project" value="TreeGrafter"/>
</dbReference>
<keyword evidence="1" id="KW-0698">rRNA processing</keyword>
<accession>A0A674IG27</accession>
<evidence type="ECO:0000259" key="5">
    <source>
        <dbReference type="Pfam" id="PF01728"/>
    </source>
</evidence>
<dbReference type="Proteomes" id="UP000472274">
    <property type="component" value="Unplaced"/>
</dbReference>
<keyword evidence="4" id="KW-0949">S-adenosyl-L-methionine</keyword>
<proteinExistence type="predicted"/>
<evidence type="ECO:0000256" key="4">
    <source>
        <dbReference type="ARBA" id="ARBA00022691"/>
    </source>
</evidence>
<evidence type="ECO:0000256" key="3">
    <source>
        <dbReference type="ARBA" id="ARBA00022679"/>
    </source>
</evidence>
<keyword evidence="7" id="KW-1185">Reference proteome</keyword>
<keyword evidence="2" id="KW-0489">Methyltransferase</keyword>